<evidence type="ECO:0000313" key="3">
    <source>
        <dbReference type="EMBL" id="SUZ51863.1"/>
    </source>
</evidence>
<evidence type="ECO:0000256" key="1">
    <source>
        <dbReference type="ARBA" id="ARBA00023002"/>
    </source>
</evidence>
<proteinExistence type="predicted"/>
<dbReference type="InterPro" id="IPR011576">
    <property type="entry name" value="Pyridox_Oxase_N"/>
</dbReference>
<name>A0A381NEA4_9ZZZZ</name>
<evidence type="ECO:0000259" key="2">
    <source>
        <dbReference type="Pfam" id="PF01243"/>
    </source>
</evidence>
<dbReference type="GO" id="GO:0016627">
    <property type="term" value="F:oxidoreductase activity, acting on the CH-CH group of donors"/>
    <property type="evidence" value="ECO:0007669"/>
    <property type="project" value="TreeGrafter"/>
</dbReference>
<gene>
    <name evidence="3" type="ORF">METZ01_LOCUS4717</name>
</gene>
<dbReference type="InterPro" id="IPR012349">
    <property type="entry name" value="Split_barrel_FMN-bd"/>
</dbReference>
<dbReference type="SUPFAM" id="SSF50475">
    <property type="entry name" value="FMN-binding split barrel"/>
    <property type="match status" value="1"/>
</dbReference>
<feature type="non-terminal residue" evidence="3">
    <location>
        <position position="1"/>
    </location>
</feature>
<dbReference type="PANTHER" id="PTHR35176:SF2">
    <property type="entry name" value="F420H(2)-DEPENDENT REDUCTASE RV1155"/>
    <property type="match status" value="1"/>
</dbReference>
<organism evidence="3">
    <name type="scientific">marine metagenome</name>
    <dbReference type="NCBI Taxonomy" id="408172"/>
    <lineage>
        <taxon>unclassified sequences</taxon>
        <taxon>metagenomes</taxon>
        <taxon>ecological metagenomes</taxon>
    </lineage>
</organism>
<dbReference type="GO" id="GO:0070967">
    <property type="term" value="F:coenzyme F420 binding"/>
    <property type="evidence" value="ECO:0007669"/>
    <property type="project" value="TreeGrafter"/>
</dbReference>
<dbReference type="GO" id="GO:0005829">
    <property type="term" value="C:cytosol"/>
    <property type="evidence" value="ECO:0007669"/>
    <property type="project" value="TreeGrafter"/>
</dbReference>
<dbReference type="PANTHER" id="PTHR35176">
    <property type="entry name" value="HEME OXYGENASE HI_0854-RELATED"/>
    <property type="match status" value="1"/>
</dbReference>
<dbReference type="Pfam" id="PF01243">
    <property type="entry name" value="PNPOx_N"/>
    <property type="match status" value="1"/>
</dbReference>
<dbReference type="Gene3D" id="2.30.110.10">
    <property type="entry name" value="Electron Transport, Fmn-binding Protein, Chain A"/>
    <property type="match status" value="1"/>
</dbReference>
<sequence>VEPWLVELIDSANVARFATTDGCQPHLVPVVLVAENDHIYLPIDGKRKKPGTLKRVRNLELHPQVALLVDHYQEDWSKLWWVRIDAVATIVPLPSAARSKFAQKYRGYGHTEIGVESIRLEVVNVQKWSNGADLPGADSAS</sequence>
<protein>
    <recommendedName>
        <fullName evidence="2">Pyridoxamine 5'-phosphate oxidase N-terminal domain-containing protein</fullName>
    </recommendedName>
</protein>
<reference evidence="3" key="1">
    <citation type="submission" date="2018-05" db="EMBL/GenBank/DDBJ databases">
        <authorList>
            <person name="Lanie J.A."/>
            <person name="Ng W.-L."/>
            <person name="Kazmierczak K.M."/>
            <person name="Andrzejewski T.M."/>
            <person name="Davidsen T.M."/>
            <person name="Wayne K.J."/>
            <person name="Tettelin H."/>
            <person name="Glass J.I."/>
            <person name="Rusch D."/>
            <person name="Podicherti R."/>
            <person name="Tsui H.-C.T."/>
            <person name="Winkler M.E."/>
        </authorList>
    </citation>
    <scope>NUCLEOTIDE SEQUENCE</scope>
</reference>
<accession>A0A381NEA4</accession>
<dbReference type="AlphaFoldDB" id="A0A381NEA4"/>
<feature type="domain" description="Pyridoxamine 5'-phosphate oxidase N-terminal" evidence="2">
    <location>
        <begin position="5"/>
        <end position="126"/>
    </location>
</feature>
<dbReference type="EMBL" id="UINC01000244">
    <property type="protein sequence ID" value="SUZ51863.1"/>
    <property type="molecule type" value="Genomic_DNA"/>
</dbReference>
<dbReference type="InterPro" id="IPR052019">
    <property type="entry name" value="F420H2_bilvrd_red/Heme_oxyg"/>
</dbReference>
<keyword evidence="1" id="KW-0560">Oxidoreductase</keyword>